<dbReference type="GeneID" id="22808002"/>
<evidence type="ECO:0000256" key="7">
    <source>
        <dbReference type="ARBA" id="ARBA00023172"/>
    </source>
</evidence>
<dbReference type="InterPro" id="IPR050090">
    <property type="entry name" value="Tyrosine_recombinase_XerCD"/>
</dbReference>
<dbReference type="CDD" id="cd01189">
    <property type="entry name" value="INT_ICEBs1_C_like"/>
    <property type="match status" value="1"/>
</dbReference>
<dbReference type="Pfam" id="PF00589">
    <property type="entry name" value="Phage_integrase"/>
    <property type="match status" value="1"/>
</dbReference>
<evidence type="ECO:0000313" key="12">
    <source>
        <dbReference type="EMBL" id="AIF71737.1"/>
    </source>
</evidence>
<evidence type="ECO:0000256" key="1">
    <source>
        <dbReference type="ARBA" id="ARBA00008857"/>
    </source>
</evidence>
<keyword evidence="8" id="KW-1160">Virus entry into host cell</keyword>
<dbReference type="GO" id="GO:0016787">
    <property type="term" value="F:hydrolase activity"/>
    <property type="evidence" value="ECO:0007669"/>
    <property type="project" value="UniProtKB-KW"/>
</dbReference>
<dbReference type="EMBL" id="KF831354">
    <property type="protein sequence ID" value="AIF71737.1"/>
    <property type="molecule type" value="Genomic_DNA"/>
</dbReference>
<protein>
    <recommendedName>
        <fullName evidence="2">Integrase</fullName>
    </recommendedName>
</protein>
<name>A0A075M047_9CAUD</name>
<dbReference type="OrthoDB" id="3956at10239"/>
<keyword evidence="5" id="KW-0229">DNA integration</keyword>
<dbReference type="GO" id="GO:0006310">
    <property type="term" value="P:DNA recombination"/>
    <property type="evidence" value="ECO:0007669"/>
    <property type="project" value="UniProtKB-KW"/>
</dbReference>
<dbReference type="InterPro" id="IPR002104">
    <property type="entry name" value="Integrase_catalytic"/>
</dbReference>
<keyword evidence="13" id="KW-1185">Reference proteome</keyword>
<dbReference type="GO" id="GO:0044826">
    <property type="term" value="P:viral genome integration into host DNA"/>
    <property type="evidence" value="ECO:0007669"/>
    <property type="project" value="UniProtKB-KW"/>
</dbReference>
<keyword evidence="8" id="KW-1179">Viral genome integration</keyword>
<feature type="domain" description="Tyr recombinase" evidence="10">
    <location>
        <begin position="168"/>
        <end position="348"/>
    </location>
</feature>
<comment type="similarity">
    <text evidence="1">Belongs to the 'phage' integrase family.</text>
</comment>
<dbReference type="PROSITE" id="PS51900">
    <property type="entry name" value="CB"/>
    <property type="match status" value="1"/>
</dbReference>
<evidence type="ECO:0000256" key="3">
    <source>
        <dbReference type="ARBA" id="ARBA00022679"/>
    </source>
</evidence>
<reference evidence="12 13" key="1">
    <citation type="journal article" date="2014" name="PLoS ONE">
        <title>Beyond the Chromosome: The Prevalence of Unique Extra-Chromosomal Bacteriophages with Integrated Virulence Genes in Pathogenic Staphylococcus aureus.</title>
        <authorList>
            <person name="Utter B."/>
            <person name="Deutsch D.R."/>
            <person name="Schuch R."/>
            <person name="Winer B.Y."/>
            <person name="Verratti K."/>
            <person name="Bishop-Lilly K."/>
            <person name="Sozhamannan S."/>
            <person name="Fischetti V.A."/>
        </authorList>
    </citation>
    <scope>NUCLEOTIDE SEQUENCE [LARGE SCALE GENOMIC DNA]</scope>
</reference>
<dbReference type="GO" id="GO:0075713">
    <property type="term" value="P:establishment of integrated proviral latency"/>
    <property type="evidence" value="ECO:0007669"/>
    <property type="project" value="UniProtKB-KW"/>
</dbReference>
<dbReference type="Pfam" id="PF14659">
    <property type="entry name" value="Phage_int_SAM_3"/>
    <property type="match status" value="1"/>
</dbReference>
<evidence type="ECO:0000256" key="9">
    <source>
        <dbReference type="PROSITE-ProRule" id="PRU01248"/>
    </source>
</evidence>
<keyword evidence="3" id="KW-0808">Transferase</keyword>
<sequence length="353" mass="41347">MPILRRERMKTRCYDGKKWQYEFKHEGKRYRKKGFRTKREANSAGLDKLNELRSGFNIDNYITLEEYFENWIKTYKQPVVKENTYRHYRNALQHIQKHKIGKMELSKINRQVYQKFINDYSKEHAKETIRKTNGAIRSALDDALYDGLIFKNPAYKVNYKAGKPTKSEQEKFISVTEYEILKDHVRKKRTRSSLALFIMICTGCRVSGARNIKIEHINQVKNTIFIDERKTDTSPRYISIAKSDMKHIMDVISTFAISYDGYIFKEAGSIINLQAINNALKSACRVNNIPIITSHALRHTHCSYLLAKGVSIHYISKRLGHKNIAITTSVYSHLLEEKFNEEDKKTTKILESM</sequence>
<dbReference type="PANTHER" id="PTHR30349:SF64">
    <property type="entry name" value="PROPHAGE INTEGRASE INTD-RELATED"/>
    <property type="match status" value="1"/>
</dbReference>
<dbReference type="InterPro" id="IPR013762">
    <property type="entry name" value="Integrase-like_cat_sf"/>
</dbReference>
<dbReference type="Gene3D" id="1.10.150.130">
    <property type="match status" value="1"/>
</dbReference>
<dbReference type="InterPro" id="IPR011010">
    <property type="entry name" value="DNA_brk_join_enz"/>
</dbReference>
<evidence type="ECO:0000256" key="4">
    <source>
        <dbReference type="ARBA" id="ARBA00022801"/>
    </source>
</evidence>
<evidence type="ECO:0000256" key="2">
    <source>
        <dbReference type="ARBA" id="ARBA00016082"/>
    </source>
</evidence>
<dbReference type="InterPro" id="IPR004107">
    <property type="entry name" value="Integrase_SAM-like_N"/>
</dbReference>
<keyword evidence="4" id="KW-0378">Hydrolase</keyword>
<dbReference type="GO" id="GO:0003677">
    <property type="term" value="F:DNA binding"/>
    <property type="evidence" value="ECO:0007669"/>
    <property type="project" value="UniProtKB-UniRule"/>
</dbReference>
<dbReference type="GO" id="GO:0015074">
    <property type="term" value="P:DNA integration"/>
    <property type="evidence" value="ECO:0007669"/>
    <property type="project" value="UniProtKB-KW"/>
</dbReference>
<dbReference type="KEGG" id="vg:22808002"/>
<dbReference type="RefSeq" id="YP_009113147.1">
    <property type="nucleotide sequence ID" value="NC_026016.1"/>
</dbReference>
<dbReference type="SUPFAM" id="SSF56349">
    <property type="entry name" value="DNA breaking-rejoining enzymes"/>
    <property type="match status" value="1"/>
</dbReference>
<evidence type="ECO:0000256" key="5">
    <source>
        <dbReference type="ARBA" id="ARBA00022908"/>
    </source>
</evidence>
<proteinExistence type="inferred from homology"/>
<dbReference type="Gene3D" id="1.10.443.10">
    <property type="entry name" value="Intergrase catalytic core"/>
    <property type="match status" value="1"/>
</dbReference>
<evidence type="ECO:0000256" key="6">
    <source>
        <dbReference type="ARBA" id="ARBA00023125"/>
    </source>
</evidence>
<dbReference type="GO" id="GO:0016740">
    <property type="term" value="F:transferase activity"/>
    <property type="evidence" value="ECO:0007669"/>
    <property type="project" value="UniProtKB-KW"/>
</dbReference>
<dbReference type="InterPro" id="IPR010998">
    <property type="entry name" value="Integrase_recombinase_N"/>
</dbReference>
<organism evidence="12 13">
    <name type="scientific">Staphylococcus phage phiBU01</name>
    <dbReference type="NCBI Taxonomy" id="1519999"/>
    <lineage>
        <taxon>Viruses</taxon>
        <taxon>Duplodnaviria</taxon>
        <taxon>Heunggongvirae</taxon>
        <taxon>Uroviricota</taxon>
        <taxon>Caudoviricetes</taxon>
        <taxon>Bronfenbrennervirinae</taxon>
        <taxon>Biseptimavirus</taxon>
        <taxon>Biseptimavirus BU01</taxon>
    </lineage>
</organism>
<keyword evidence="7" id="KW-0233">DNA recombination</keyword>
<evidence type="ECO:0000256" key="8">
    <source>
        <dbReference type="ARBA" id="ARBA00023195"/>
    </source>
</evidence>
<accession>A0A075M047</accession>
<keyword evidence="6 9" id="KW-0238">DNA-binding</keyword>
<evidence type="ECO:0000313" key="13">
    <source>
        <dbReference type="Proteomes" id="UP000028562"/>
    </source>
</evidence>
<evidence type="ECO:0000259" key="11">
    <source>
        <dbReference type="PROSITE" id="PS51900"/>
    </source>
</evidence>
<dbReference type="PROSITE" id="PS51898">
    <property type="entry name" value="TYR_RECOMBINASE"/>
    <property type="match status" value="1"/>
</dbReference>
<evidence type="ECO:0000259" key="10">
    <source>
        <dbReference type="PROSITE" id="PS51898"/>
    </source>
</evidence>
<dbReference type="InterPro" id="IPR044068">
    <property type="entry name" value="CB"/>
</dbReference>
<feature type="domain" description="Core-binding (CB)" evidence="11">
    <location>
        <begin position="62"/>
        <end position="144"/>
    </location>
</feature>
<dbReference type="Proteomes" id="UP000028562">
    <property type="component" value="Segment"/>
</dbReference>
<dbReference type="PANTHER" id="PTHR30349">
    <property type="entry name" value="PHAGE INTEGRASE-RELATED"/>
    <property type="match status" value="1"/>
</dbReference>